<reference evidence="3 4" key="2">
    <citation type="journal article" date="2011" name="Stand. Genomic Sci.">
        <title>Complete genome sequence of Truepera radiovictrix type strain (RQ-24).</title>
        <authorList>
            <person name="Ivanova N."/>
            <person name="Rohde C."/>
            <person name="Munk C."/>
            <person name="Nolan M."/>
            <person name="Lucas S."/>
            <person name="Del Rio T.G."/>
            <person name="Tice H."/>
            <person name="Deshpande S."/>
            <person name="Cheng J.F."/>
            <person name="Tapia R."/>
            <person name="Han C."/>
            <person name="Goodwin L."/>
            <person name="Pitluck S."/>
            <person name="Liolios K."/>
            <person name="Mavromatis K."/>
            <person name="Mikhailova N."/>
            <person name="Pati A."/>
            <person name="Chen A."/>
            <person name="Palaniappan K."/>
            <person name="Land M."/>
            <person name="Hauser L."/>
            <person name="Chang Y.J."/>
            <person name="Jeffries C.D."/>
            <person name="Brambilla E."/>
            <person name="Rohde M."/>
            <person name="Goker M."/>
            <person name="Tindall B.J."/>
            <person name="Woyke T."/>
            <person name="Bristow J."/>
            <person name="Eisen J.A."/>
            <person name="Markowitz V."/>
            <person name="Hugenholtz P."/>
            <person name="Kyrpides N.C."/>
            <person name="Klenk H.P."/>
            <person name="Lapidus A."/>
        </authorList>
    </citation>
    <scope>NUCLEOTIDE SEQUENCE [LARGE SCALE GENOMIC DNA]</scope>
    <source>
        <strain evidence="4">DSM 17093 / CIP 108686 / LMG 22925 / RQ-24</strain>
    </source>
</reference>
<dbReference type="HOGENOM" id="CLU_057831_1_0_0"/>
<dbReference type="AlphaFoldDB" id="D7CQY9"/>
<evidence type="ECO:0000256" key="2">
    <source>
        <dbReference type="SAM" id="MobiDB-lite"/>
    </source>
</evidence>
<evidence type="ECO:0000313" key="3">
    <source>
        <dbReference type="EMBL" id="ADI15123.1"/>
    </source>
</evidence>
<dbReference type="Pfam" id="PF04337">
    <property type="entry name" value="DUF480"/>
    <property type="match status" value="1"/>
</dbReference>
<dbReference type="InterPro" id="IPR036388">
    <property type="entry name" value="WH-like_DNA-bd_sf"/>
</dbReference>
<dbReference type="Proteomes" id="UP000000379">
    <property type="component" value="Chromosome"/>
</dbReference>
<organism evidence="3 4">
    <name type="scientific">Truepera radiovictrix (strain DSM 17093 / CIP 108686 / LMG 22925 / RQ-24)</name>
    <dbReference type="NCBI Taxonomy" id="649638"/>
    <lineage>
        <taxon>Bacteria</taxon>
        <taxon>Thermotogati</taxon>
        <taxon>Deinococcota</taxon>
        <taxon>Deinococci</taxon>
        <taxon>Trueperales</taxon>
        <taxon>Trueperaceae</taxon>
        <taxon>Truepera</taxon>
    </lineage>
</organism>
<dbReference type="STRING" id="649638.Trad_2009"/>
<protein>
    <submittedName>
        <fullName evidence="3">Uncharacterized protein</fullName>
    </submittedName>
</protein>
<accession>D7CQY9</accession>
<dbReference type="SUPFAM" id="SSF46785">
    <property type="entry name" value="Winged helix' DNA-binding domain"/>
    <property type="match status" value="2"/>
</dbReference>
<dbReference type="PANTHER" id="PTHR38768">
    <property type="entry name" value="UPF0502 PROTEIN YCEH"/>
    <property type="match status" value="1"/>
</dbReference>
<evidence type="ECO:0000256" key="1">
    <source>
        <dbReference type="HAMAP-Rule" id="MF_01584"/>
    </source>
</evidence>
<sequence length="219" mass="24005">MSLSPVAVRVLGALLEKAHTTPENYPLSLNALVLACNQKTSRDPVTAYSERDVEEALQGLRDRGLVSSSQGVSERVVKHQHRLEEALSLSRPDLAVLAVLMLRGPQTAGELRSRTERYTHFPDVAAVEASLRRLAEHRPPLARAEARAPGQSQTRWVHLLGADPERAKPRARPAATPPATDGPTLETLQAEVATLKRQVARLLQHAGLEESMTADDFRE</sequence>
<dbReference type="PANTHER" id="PTHR38768:SF1">
    <property type="entry name" value="UPF0502 PROTEIN YCEH"/>
    <property type="match status" value="1"/>
</dbReference>
<reference evidence="4" key="1">
    <citation type="submission" date="2010-05" db="EMBL/GenBank/DDBJ databases">
        <title>The complete genome of Truepera radiovictris DSM 17093.</title>
        <authorList>
            <consortium name="US DOE Joint Genome Institute (JGI-PGF)"/>
            <person name="Lucas S."/>
            <person name="Copeland A."/>
            <person name="Lapidus A."/>
            <person name="Glavina del Rio T."/>
            <person name="Dalin E."/>
            <person name="Tice H."/>
            <person name="Bruce D."/>
            <person name="Goodwin L."/>
            <person name="Pitluck S."/>
            <person name="Kyrpides N."/>
            <person name="Mavromatis K."/>
            <person name="Ovchinnikova G."/>
            <person name="Munk A.C."/>
            <person name="Detter J.C."/>
            <person name="Han C."/>
            <person name="Tapia R."/>
            <person name="Land M."/>
            <person name="Hauser L."/>
            <person name="Markowitz V."/>
            <person name="Cheng J.-F."/>
            <person name="Hugenholtz P."/>
            <person name="Woyke T."/>
            <person name="Wu D."/>
            <person name="Tindall B."/>
            <person name="Pomrenke H.G."/>
            <person name="Brambilla E."/>
            <person name="Klenk H.-P."/>
            <person name="Eisen J.A."/>
        </authorList>
    </citation>
    <scope>NUCLEOTIDE SEQUENCE [LARGE SCALE GENOMIC DNA]</scope>
    <source>
        <strain evidence="4">DSM 17093 / CIP 108686 / LMG 22925 / RQ-24</strain>
    </source>
</reference>
<comment type="similarity">
    <text evidence="1">Belongs to the UPF0502 family.</text>
</comment>
<dbReference type="RefSeq" id="WP_013178488.1">
    <property type="nucleotide sequence ID" value="NC_014221.1"/>
</dbReference>
<dbReference type="EMBL" id="CP002049">
    <property type="protein sequence ID" value="ADI15123.1"/>
    <property type="molecule type" value="Genomic_DNA"/>
</dbReference>
<dbReference type="Gene3D" id="1.10.10.10">
    <property type="entry name" value="Winged helix-like DNA-binding domain superfamily/Winged helix DNA-binding domain"/>
    <property type="match status" value="2"/>
</dbReference>
<dbReference type="eggNOG" id="COG3132">
    <property type="taxonomic scope" value="Bacteria"/>
</dbReference>
<dbReference type="KEGG" id="tra:Trad_2009"/>
<feature type="region of interest" description="Disordered" evidence="2">
    <location>
        <begin position="162"/>
        <end position="184"/>
    </location>
</feature>
<dbReference type="InterPro" id="IPR036390">
    <property type="entry name" value="WH_DNA-bd_sf"/>
</dbReference>
<evidence type="ECO:0000313" key="4">
    <source>
        <dbReference type="Proteomes" id="UP000000379"/>
    </source>
</evidence>
<dbReference type="HAMAP" id="MF_01584">
    <property type="entry name" value="UPF0502"/>
    <property type="match status" value="1"/>
</dbReference>
<proteinExistence type="inferred from homology"/>
<keyword evidence="4" id="KW-1185">Reference proteome</keyword>
<gene>
    <name evidence="3" type="ordered locus">Trad_2009</name>
</gene>
<dbReference type="OrthoDB" id="9784785at2"/>
<feature type="compositionally biased region" description="Low complexity" evidence="2">
    <location>
        <begin position="172"/>
        <end position="184"/>
    </location>
</feature>
<name>D7CQY9_TRURR</name>
<dbReference type="InterPro" id="IPR007432">
    <property type="entry name" value="DUF480"/>
</dbReference>